<dbReference type="Proteomes" id="UP000481109">
    <property type="component" value="Unassembled WGS sequence"/>
</dbReference>
<protein>
    <submittedName>
        <fullName evidence="3">Aminotransferase class V-fold PLP-dependent enzyme</fullName>
    </submittedName>
</protein>
<evidence type="ECO:0000313" key="3">
    <source>
        <dbReference type="EMBL" id="NGO74453.1"/>
    </source>
</evidence>
<feature type="domain" description="Aminotransferase class V" evidence="2">
    <location>
        <begin position="73"/>
        <end position="230"/>
    </location>
</feature>
<dbReference type="RefSeq" id="WP_165329973.1">
    <property type="nucleotide sequence ID" value="NZ_JAAKZW010000003.1"/>
</dbReference>
<dbReference type="Gene3D" id="3.40.640.10">
    <property type="entry name" value="Type I PLP-dependent aspartate aminotransferase-like (Major domain)"/>
    <property type="match status" value="1"/>
</dbReference>
<reference evidence="3 4" key="1">
    <citation type="submission" date="2020-02" db="EMBL/GenBank/DDBJ databases">
        <title>Whole-genome analyses of novel actinobacteria.</title>
        <authorList>
            <person name="Sahin N."/>
            <person name="Tokatli A."/>
        </authorList>
    </citation>
    <scope>NUCLEOTIDE SEQUENCE [LARGE SCALE GENOMIC DNA]</scope>
    <source>
        <strain evidence="3 4">YC504</strain>
    </source>
</reference>
<dbReference type="Gene3D" id="3.90.1150.10">
    <property type="entry name" value="Aspartate Aminotransferase, domain 1"/>
    <property type="match status" value="2"/>
</dbReference>
<keyword evidence="3" id="KW-0808">Transferase</keyword>
<proteinExistence type="predicted"/>
<name>A0A6G4XB25_9ACTN</name>
<organism evidence="3 4">
    <name type="scientific">Streptomyces mesophilus</name>
    <dbReference type="NCBI Taxonomy" id="1775132"/>
    <lineage>
        <taxon>Bacteria</taxon>
        <taxon>Bacillati</taxon>
        <taxon>Actinomycetota</taxon>
        <taxon>Actinomycetes</taxon>
        <taxon>Kitasatosporales</taxon>
        <taxon>Streptomycetaceae</taxon>
        <taxon>Streptomyces</taxon>
    </lineage>
</organism>
<gene>
    <name evidence="3" type="ORF">G6045_01960</name>
</gene>
<feature type="region of interest" description="Disordered" evidence="1">
    <location>
        <begin position="1"/>
        <end position="22"/>
    </location>
</feature>
<dbReference type="AlphaFoldDB" id="A0A6G4XB25"/>
<dbReference type="Pfam" id="PF00266">
    <property type="entry name" value="Aminotran_5"/>
    <property type="match status" value="1"/>
</dbReference>
<dbReference type="GO" id="GO:0008483">
    <property type="term" value="F:transaminase activity"/>
    <property type="evidence" value="ECO:0007669"/>
    <property type="project" value="UniProtKB-KW"/>
</dbReference>
<dbReference type="PANTHER" id="PTHR43586">
    <property type="entry name" value="CYSTEINE DESULFURASE"/>
    <property type="match status" value="1"/>
</dbReference>
<comment type="caution">
    <text evidence="3">The sequence shown here is derived from an EMBL/GenBank/DDBJ whole genome shotgun (WGS) entry which is preliminary data.</text>
</comment>
<evidence type="ECO:0000259" key="2">
    <source>
        <dbReference type="Pfam" id="PF00266"/>
    </source>
</evidence>
<dbReference type="InterPro" id="IPR015424">
    <property type="entry name" value="PyrdxlP-dep_Trfase"/>
</dbReference>
<accession>A0A6G4XB25</accession>
<keyword evidence="3" id="KW-0032">Aminotransferase</keyword>
<keyword evidence="4" id="KW-1185">Reference proteome</keyword>
<dbReference type="InterPro" id="IPR000192">
    <property type="entry name" value="Aminotrans_V_dom"/>
</dbReference>
<dbReference type="PANTHER" id="PTHR43586:SF24">
    <property type="entry name" value="BLR4730 PROTEIN"/>
    <property type="match status" value="1"/>
</dbReference>
<dbReference type="EMBL" id="JAAKZW010000003">
    <property type="protein sequence ID" value="NGO74453.1"/>
    <property type="molecule type" value="Genomic_DNA"/>
</dbReference>
<dbReference type="InterPro" id="IPR015421">
    <property type="entry name" value="PyrdxlP-dep_Trfase_major"/>
</dbReference>
<dbReference type="SUPFAM" id="SSF53383">
    <property type="entry name" value="PLP-dependent transferases"/>
    <property type="match status" value="1"/>
</dbReference>
<evidence type="ECO:0000313" key="4">
    <source>
        <dbReference type="Proteomes" id="UP000481109"/>
    </source>
</evidence>
<evidence type="ECO:0000256" key="1">
    <source>
        <dbReference type="SAM" id="MobiDB-lite"/>
    </source>
</evidence>
<dbReference type="InterPro" id="IPR015422">
    <property type="entry name" value="PyrdxlP-dep_Trfase_small"/>
</dbReference>
<sequence>MKATSHGGTRVHLDPAGQGRMPDAARAAFTHWARHDDRYGSCELEEYVEDVVRDELALRLSTALRAPVGDTALFTGAADAFAAFTEQLPLGPGDRVWTTPYEGHEQLTALYALRDRTRCDLTVVPLRENGDLDLEWMGAHLDDSVALVSVTHVPAGCGIVNPVEDIGRMLQAHRGLYAVDASYSVGQLPLDVSQIGCDLLTADGWRYLGGPQAIGFASFTPELKGYYEPSDGMRPRPEPHGAAVVALNAALAELPQVFPDQELADAVRDMVVRAPGVEVIAPGGVQSAMLAFRHERLSAGRMRKELADRGVVVRKVVGQETPLYLPGRGITTAVRVSLSHDTTTQDIARFGEALDDVLAATYRSPAAVAPRRQHEGATILRFPVRPAAGEETGALGLPHGR</sequence>